<dbReference type="Gene3D" id="3.40.50.920">
    <property type="match status" value="1"/>
</dbReference>
<dbReference type="EMBL" id="JXJU01000040">
    <property type="protein sequence ID" value="PCR98665.1"/>
    <property type="molecule type" value="Genomic_DNA"/>
</dbReference>
<accession>A0A2A5RHY5</accession>
<dbReference type="GO" id="GO:0016832">
    <property type="term" value="F:aldehyde-lyase activity"/>
    <property type="evidence" value="ECO:0007669"/>
    <property type="project" value="InterPro"/>
</dbReference>
<proteinExistence type="predicted"/>
<comment type="caution">
    <text evidence="2">The sequence shown here is derived from an EMBL/GenBank/DDBJ whole genome shotgun (WGS) entry which is preliminary data.</text>
</comment>
<sequence>MDLRELHEYREGGDITTTHDMRVYSELDRFHQAIDAVRILRKNQVVDEAVAVAFIDVTNRSLEEYFEVTRDGGVDIPKFTEWKWKTLKA</sequence>
<organism evidence="2 3">
    <name type="scientific">Lactococcus fujiensis JCM 16395</name>
    <dbReference type="NCBI Taxonomy" id="1291764"/>
    <lineage>
        <taxon>Bacteria</taxon>
        <taxon>Bacillati</taxon>
        <taxon>Bacillota</taxon>
        <taxon>Bacilli</taxon>
        <taxon>Lactobacillales</taxon>
        <taxon>Streptococcaceae</taxon>
        <taxon>Lactococcus</taxon>
    </lineage>
</organism>
<evidence type="ECO:0000313" key="2">
    <source>
        <dbReference type="EMBL" id="PCR98665.1"/>
    </source>
</evidence>
<dbReference type="GO" id="GO:0005975">
    <property type="term" value="P:carbohydrate metabolic process"/>
    <property type="evidence" value="ECO:0007669"/>
    <property type="project" value="InterPro"/>
</dbReference>
<dbReference type="InterPro" id="IPR009014">
    <property type="entry name" value="Transketo_C/PFOR_II"/>
</dbReference>
<feature type="domain" description="Xylulose 5-phosphate/Fructose 6-phosphate phosphoketolase C-terminal" evidence="1">
    <location>
        <begin position="6"/>
        <end position="84"/>
    </location>
</feature>
<protein>
    <recommendedName>
        <fullName evidence="1">Xylulose 5-phosphate/Fructose 6-phosphate phosphoketolase C-terminal domain-containing protein</fullName>
    </recommendedName>
</protein>
<gene>
    <name evidence="2" type="ORF">RT41_GL001382</name>
</gene>
<dbReference type="RefSeq" id="WP_245811691.1">
    <property type="nucleotide sequence ID" value="NZ_JXJU01000040.1"/>
</dbReference>
<reference evidence="2 3" key="1">
    <citation type="submission" date="2014-12" db="EMBL/GenBank/DDBJ databases">
        <title>Draft genome sequences of 10 type strains of Lactococcus.</title>
        <authorList>
            <person name="Sun Z."/>
            <person name="Zhong Z."/>
            <person name="Liu W."/>
            <person name="Zhang W."/>
            <person name="Zhang H."/>
        </authorList>
    </citation>
    <scope>NUCLEOTIDE SEQUENCE [LARGE SCALE GENOMIC DNA]</scope>
    <source>
        <strain evidence="2 3">JCM 16395</strain>
    </source>
</reference>
<dbReference type="AlphaFoldDB" id="A0A2A5RHY5"/>
<keyword evidence="3" id="KW-1185">Reference proteome</keyword>
<evidence type="ECO:0000259" key="1">
    <source>
        <dbReference type="Pfam" id="PF09363"/>
    </source>
</evidence>
<name>A0A2A5RHY5_9LACT</name>
<dbReference type="InterPro" id="IPR018969">
    <property type="entry name" value="Xul5P/Fru6P_PKetolase_C"/>
</dbReference>
<dbReference type="Proteomes" id="UP000218181">
    <property type="component" value="Unassembled WGS sequence"/>
</dbReference>
<dbReference type="Pfam" id="PF09363">
    <property type="entry name" value="XFP_C"/>
    <property type="match status" value="1"/>
</dbReference>
<evidence type="ECO:0000313" key="3">
    <source>
        <dbReference type="Proteomes" id="UP000218181"/>
    </source>
</evidence>